<accession>A0A5C8CK60</accession>
<keyword evidence="2" id="KW-0255">Endonuclease</keyword>
<organism evidence="2 3">
    <name type="scientific">Brachyspira aalborgi</name>
    <dbReference type="NCBI Taxonomy" id="29522"/>
    <lineage>
        <taxon>Bacteria</taxon>
        <taxon>Pseudomonadati</taxon>
        <taxon>Spirochaetota</taxon>
        <taxon>Spirochaetia</taxon>
        <taxon>Brachyspirales</taxon>
        <taxon>Brachyspiraceae</taxon>
        <taxon>Brachyspira</taxon>
    </lineage>
</organism>
<name>A0A5C8CK60_9SPIR</name>
<dbReference type="InterPro" id="IPR002711">
    <property type="entry name" value="HNH"/>
</dbReference>
<reference evidence="2 3" key="1">
    <citation type="journal article" date="1992" name="Lakartidningen">
        <title>[Penicillin V and not amoxicillin is the first choice preparation in acute otitis].</title>
        <authorList>
            <person name="Kamme C."/>
            <person name="Lundgren K."/>
            <person name="Prellner K."/>
        </authorList>
    </citation>
    <scope>NUCLEOTIDE SEQUENCE [LARGE SCALE GENOMIC DNA]</scope>
    <source>
        <strain evidence="2 3">W1</strain>
    </source>
</reference>
<gene>
    <name evidence="2" type="ORF">EPJ80_03720</name>
</gene>
<evidence type="ECO:0000313" key="3">
    <source>
        <dbReference type="Proteomes" id="UP000325116"/>
    </source>
</evidence>
<dbReference type="Proteomes" id="UP000325116">
    <property type="component" value="Unassembled WGS sequence"/>
</dbReference>
<dbReference type="SMART" id="SM00507">
    <property type="entry name" value="HNHc"/>
    <property type="match status" value="1"/>
</dbReference>
<feature type="domain" description="HNH nuclease" evidence="1">
    <location>
        <begin position="86"/>
        <end position="140"/>
    </location>
</feature>
<evidence type="ECO:0000259" key="1">
    <source>
        <dbReference type="SMART" id="SM00507"/>
    </source>
</evidence>
<comment type="caution">
    <text evidence="2">The sequence shown here is derived from an EMBL/GenBank/DDBJ whole genome shotgun (WGS) entry which is preliminary data.</text>
</comment>
<dbReference type="GO" id="GO:0003676">
    <property type="term" value="F:nucleic acid binding"/>
    <property type="evidence" value="ECO:0007669"/>
    <property type="project" value="InterPro"/>
</dbReference>
<keyword evidence="2" id="KW-0378">Hydrolase</keyword>
<evidence type="ECO:0000313" key="2">
    <source>
        <dbReference type="EMBL" id="TXJ12993.1"/>
    </source>
</evidence>
<sequence length="196" mass="23201">MNKNSQLDLIMEFFKKNPNRDISHPEVVDWVVKEWNKRTGKVFRDHDRGIRSLHQKGYLQKISKGVYRYDPDFVFLRDDLEDFTPQLKKQILERDNYKCVICGMGKNEGVELHVDHIKPKDLGGKATLENGQTLCSKHNFLKKNLKQTETGKKMFIRMLEIAKKSNEKELIEFLEEVLSVYEKYDINGHITWKKDK</sequence>
<dbReference type="Gene3D" id="1.10.30.50">
    <property type="match status" value="1"/>
</dbReference>
<dbReference type="CDD" id="cd00085">
    <property type="entry name" value="HNHc"/>
    <property type="match status" value="1"/>
</dbReference>
<keyword evidence="2" id="KW-0540">Nuclease</keyword>
<dbReference type="Pfam" id="PF01844">
    <property type="entry name" value="HNH"/>
    <property type="match status" value="1"/>
</dbReference>
<dbReference type="InterPro" id="IPR003615">
    <property type="entry name" value="HNH_nuc"/>
</dbReference>
<dbReference type="EMBL" id="SAXT01000003">
    <property type="protein sequence ID" value="TXJ12993.1"/>
    <property type="molecule type" value="Genomic_DNA"/>
</dbReference>
<protein>
    <submittedName>
        <fullName evidence="2">HNH endonuclease</fullName>
    </submittedName>
</protein>
<dbReference type="GO" id="GO:0004519">
    <property type="term" value="F:endonuclease activity"/>
    <property type="evidence" value="ECO:0007669"/>
    <property type="project" value="UniProtKB-KW"/>
</dbReference>
<proteinExistence type="predicted"/>
<dbReference type="GO" id="GO:0008270">
    <property type="term" value="F:zinc ion binding"/>
    <property type="evidence" value="ECO:0007669"/>
    <property type="project" value="InterPro"/>
</dbReference>
<dbReference type="AlphaFoldDB" id="A0A5C8CK60"/>